<keyword evidence="5" id="KW-0645">Protease</keyword>
<dbReference type="GO" id="GO:0004180">
    <property type="term" value="F:carboxypeptidase activity"/>
    <property type="evidence" value="ECO:0007669"/>
    <property type="project" value="UniProtKB-KW"/>
</dbReference>
<keyword evidence="8" id="KW-0378">Hydrolase</keyword>
<keyword evidence="16" id="KW-1185">Reference proteome</keyword>
<dbReference type="EC" id="2.4.99.28" evidence="10"/>
<proteinExistence type="inferred from homology"/>
<keyword evidence="6" id="KW-0328">Glycosyltransferase</keyword>
<evidence type="ECO:0000256" key="10">
    <source>
        <dbReference type="ARBA" id="ARBA00044770"/>
    </source>
</evidence>
<gene>
    <name evidence="15" type="ORF">J1C48_14095</name>
</gene>
<keyword evidence="7" id="KW-0808">Transferase</keyword>
<evidence type="ECO:0000256" key="1">
    <source>
        <dbReference type="ARBA" id="ARBA00004752"/>
    </source>
</evidence>
<feature type="region of interest" description="Disordered" evidence="12">
    <location>
        <begin position="592"/>
        <end position="612"/>
    </location>
</feature>
<dbReference type="InterPro" id="IPR036950">
    <property type="entry name" value="PBP_transglycosylase"/>
</dbReference>
<dbReference type="GO" id="GO:0008955">
    <property type="term" value="F:peptidoglycan glycosyltransferase activity"/>
    <property type="evidence" value="ECO:0007669"/>
    <property type="project" value="UniProtKB-EC"/>
</dbReference>
<dbReference type="InterPro" id="IPR050396">
    <property type="entry name" value="Glycosyltr_51/Transpeptidase"/>
</dbReference>
<name>A0A939G0T6_9HYPH</name>
<evidence type="ECO:0000256" key="6">
    <source>
        <dbReference type="ARBA" id="ARBA00022676"/>
    </source>
</evidence>
<dbReference type="Gene3D" id="1.10.3810.10">
    <property type="entry name" value="Biosynthetic peptidoglycan transglycosylase-like"/>
    <property type="match status" value="1"/>
</dbReference>
<evidence type="ECO:0000256" key="4">
    <source>
        <dbReference type="ARBA" id="ARBA00022645"/>
    </source>
</evidence>
<dbReference type="RefSeq" id="WP_207258609.1">
    <property type="nucleotide sequence ID" value="NZ_JAFMPP010000012.1"/>
</dbReference>
<keyword evidence="9" id="KW-0511">Multifunctional enzyme</keyword>
<evidence type="ECO:0000256" key="2">
    <source>
        <dbReference type="ARBA" id="ARBA00007090"/>
    </source>
</evidence>
<evidence type="ECO:0000313" key="16">
    <source>
        <dbReference type="Proteomes" id="UP000664122"/>
    </source>
</evidence>
<dbReference type="GO" id="GO:0008658">
    <property type="term" value="F:penicillin binding"/>
    <property type="evidence" value="ECO:0007669"/>
    <property type="project" value="InterPro"/>
</dbReference>
<reference evidence="15" key="1">
    <citation type="submission" date="2021-03" db="EMBL/GenBank/DDBJ databases">
        <title>Whole genome sequence of Jiella sp. CQZ9-1.</title>
        <authorList>
            <person name="Tuo L."/>
        </authorList>
    </citation>
    <scope>NUCLEOTIDE SEQUENCE</scope>
    <source>
        <strain evidence="15">CQZ9-1</strain>
    </source>
</reference>
<dbReference type="InterPro" id="IPR001264">
    <property type="entry name" value="Glyco_trans_51"/>
</dbReference>
<dbReference type="Gene3D" id="3.40.710.10">
    <property type="entry name" value="DD-peptidase/beta-lactamase superfamily"/>
    <property type="match status" value="1"/>
</dbReference>
<sequence length="612" mass="66825">MMTGERKSRIKLVALVVLLVLAGATTSLVVWVDAVAARYGATVATTRERVRSNRLIVDLPEHGAKPWDAPIEEMVYLRYDQVPKIMRQAILRSEDSWFFYHPGFNPVAIGKAILSQFGTDPRGGSTITQQIAKQLYVGSQRVFARKFDELAIAIWLEWHFSKRELLEFYFNIPFMGHNTKGLEAAARYYFGYSFKDPSTRETGFTPDMAASLAVTIKNPTGGNPTKPRNLWEARRLLLQMRLKPVVLTAQTAADPNFSRRFAAHAFSNANRLSDRFGSARDLAIATLTRKLGTQPISLDVVTDYSSEVQLDLETAIADQYPPIEQAGYDRLTAMVVNNRTGGIEGIVATPGATIYPGSTVKPLLTLCALVDHGWGAQTTVLDTPLGQPPVRNEDGRYLGRTPLETALAMSRNPPFVRMMETFGAPCANNVLARMGATFRFQGAPSRSMALGAAPVDAAALLNAYVTIASCGAVSNAPLIIKEARDRRTQKVVMRQKARPLAEDNALRYGLDVLQTMLLKTTGPEGTASGSRFIPDIAAKTGTSDGNRQITLITFTRAYTLLVSAEASDLMKLDPPLTSQALVPLVREVNTKIHDGKDPGPLGCKNPATAVSP</sequence>
<dbReference type="InterPro" id="IPR001460">
    <property type="entry name" value="PCN-bd_Tpept"/>
</dbReference>
<comment type="pathway">
    <text evidence="1">Cell wall biogenesis; peptidoglycan biosynthesis.</text>
</comment>
<dbReference type="PANTHER" id="PTHR32282:SF33">
    <property type="entry name" value="PEPTIDOGLYCAN GLYCOSYLTRANSFERASE"/>
    <property type="match status" value="1"/>
</dbReference>
<dbReference type="SUPFAM" id="SSF56601">
    <property type="entry name" value="beta-lactamase/transpeptidase-like"/>
    <property type="match status" value="1"/>
</dbReference>
<organism evidence="15 16">
    <name type="scientific">Jiella flava</name>
    <dbReference type="NCBI Taxonomy" id="2816857"/>
    <lineage>
        <taxon>Bacteria</taxon>
        <taxon>Pseudomonadati</taxon>
        <taxon>Pseudomonadota</taxon>
        <taxon>Alphaproteobacteria</taxon>
        <taxon>Hyphomicrobiales</taxon>
        <taxon>Aurantimonadaceae</taxon>
        <taxon>Jiella</taxon>
    </lineage>
</organism>
<feature type="domain" description="Penicillin-binding protein transpeptidase" evidence="13">
    <location>
        <begin position="332"/>
        <end position="543"/>
    </location>
</feature>
<dbReference type="AlphaFoldDB" id="A0A939G0T6"/>
<evidence type="ECO:0000256" key="8">
    <source>
        <dbReference type="ARBA" id="ARBA00022801"/>
    </source>
</evidence>
<comment type="catalytic activity">
    <reaction evidence="11">
        <text>[GlcNAc-(1-&gt;4)-Mur2Ac(oyl-L-Ala-gamma-D-Glu-L-Lys-D-Ala-D-Ala)](n)-di-trans,octa-cis-undecaprenyl diphosphate + beta-D-GlcNAc-(1-&gt;4)-Mur2Ac(oyl-L-Ala-gamma-D-Glu-L-Lys-D-Ala-D-Ala)-di-trans,octa-cis-undecaprenyl diphosphate = [GlcNAc-(1-&gt;4)-Mur2Ac(oyl-L-Ala-gamma-D-Glu-L-Lys-D-Ala-D-Ala)](n+1)-di-trans,octa-cis-undecaprenyl diphosphate + di-trans,octa-cis-undecaprenyl diphosphate + H(+)</text>
        <dbReference type="Rhea" id="RHEA:23708"/>
        <dbReference type="Rhea" id="RHEA-COMP:9602"/>
        <dbReference type="Rhea" id="RHEA-COMP:9603"/>
        <dbReference type="ChEBI" id="CHEBI:15378"/>
        <dbReference type="ChEBI" id="CHEBI:58405"/>
        <dbReference type="ChEBI" id="CHEBI:60033"/>
        <dbReference type="ChEBI" id="CHEBI:78435"/>
        <dbReference type="EC" id="2.4.99.28"/>
    </reaction>
</comment>
<comment type="similarity">
    <text evidence="3">In the N-terminal section; belongs to the glycosyltransferase 51 family.</text>
</comment>
<evidence type="ECO:0000259" key="14">
    <source>
        <dbReference type="Pfam" id="PF00912"/>
    </source>
</evidence>
<dbReference type="GO" id="GO:0006508">
    <property type="term" value="P:proteolysis"/>
    <property type="evidence" value="ECO:0007669"/>
    <property type="project" value="UniProtKB-KW"/>
</dbReference>
<comment type="caution">
    <text evidence="15">The sequence shown here is derived from an EMBL/GenBank/DDBJ whole genome shotgun (WGS) entry which is preliminary data.</text>
</comment>
<dbReference type="Pfam" id="PF00912">
    <property type="entry name" value="Transgly"/>
    <property type="match status" value="1"/>
</dbReference>
<evidence type="ECO:0000259" key="13">
    <source>
        <dbReference type="Pfam" id="PF00905"/>
    </source>
</evidence>
<evidence type="ECO:0000256" key="7">
    <source>
        <dbReference type="ARBA" id="ARBA00022679"/>
    </source>
</evidence>
<evidence type="ECO:0000256" key="12">
    <source>
        <dbReference type="SAM" id="MobiDB-lite"/>
    </source>
</evidence>
<comment type="similarity">
    <text evidence="2">In the C-terminal section; belongs to the transpeptidase family.</text>
</comment>
<evidence type="ECO:0000313" key="15">
    <source>
        <dbReference type="EMBL" id="MBO0663716.1"/>
    </source>
</evidence>
<evidence type="ECO:0000256" key="9">
    <source>
        <dbReference type="ARBA" id="ARBA00023268"/>
    </source>
</evidence>
<dbReference type="Pfam" id="PF00905">
    <property type="entry name" value="Transpeptidase"/>
    <property type="match status" value="1"/>
</dbReference>
<evidence type="ECO:0000256" key="3">
    <source>
        <dbReference type="ARBA" id="ARBA00007739"/>
    </source>
</evidence>
<protein>
    <recommendedName>
        <fullName evidence="10">peptidoglycan glycosyltransferase</fullName>
        <ecNumber evidence="10">2.4.99.28</ecNumber>
    </recommendedName>
</protein>
<feature type="domain" description="Glycosyl transferase family 51" evidence="14">
    <location>
        <begin position="75"/>
        <end position="236"/>
    </location>
</feature>
<dbReference type="PANTHER" id="PTHR32282">
    <property type="entry name" value="BINDING PROTEIN TRANSPEPTIDASE, PUTATIVE-RELATED"/>
    <property type="match status" value="1"/>
</dbReference>
<dbReference type="SUPFAM" id="SSF53955">
    <property type="entry name" value="Lysozyme-like"/>
    <property type="match status" value="1"/>
</dbReference>
<dbReference type="InterPro" id="IPR023346">
    <property type="entry name" value="Lysozyme-like_dom_sf"/>
</dbReference>
<evidence type="ECO:0000256" key="11">
    <source>
        <dbReference type="ARBA" id="ARBA00049902"/>
    </source>
</evidence>
<dbReference type="InterPro" id="IPR012338">
    <property type="entry name" value="Beta-lactam/transpept-like"/>
</dbReference>
<evidence type="ECO:0000256" key="5">
    <source>
        <dbReference type="ARBA" id="ARBA00022670"/>
    </source>
</evidence>
<accession>A0A939G0T6</accession>
<keyword evidence="4" id="KW-0121">Carboxypeptidase</keyword>
<dbReference type="EMBL" id="JAFMPP010000012">
    <property type="protein sequence ID" value="MBO0663716.1"/>
    <property type="molecule type" value="Genomic_DNA"/>
</dbReference>
<dbReference type="Proteomes" id="UP000664122">
    <property type="component" value="Unassembled WGS sequence"/>
</dbReference>